<protein>
    <submittedName>
        <fullName evidence="1">Amidase</fullName>
    </submittedName>
</protein>
<proteinExistence type="predicted"/>
<name>A0ABR5J4T6_9ACTN</name>
<dbReference type="SUPFAM" id="SSF75304">
    <property type="entry name" value="Amidase signature (AS) enzymes"/>
    <property type="match status" value="1"/>
</dbReference>
<accession>A0ABR5J4T6</accession>
<gene>
    <name evidence="1" type="ORF">ADK38_20150</name>
</gene>
<dbReference type="Proteomes" id="UP000037020">
    <property type="component" value="Unassembled WGS sequence"/>
</dbReference>
<organism evidence="1 2">
    <name type="scientific">Streptomyces varsoviensis</name>
    <dbReference type="NCBI Taxonomy" id="67373"/>
    <lineage>
        <taxon>Bacteria</taxon>
        <taxon>Bacillati</taxon>
        <taxon>Actinomycetota</taxon>
        <taxon>Actinomycetes</taxon>
        <taxon>Kitasatosporales</taxon>
        <taxon>Streptomycetaceae</taxon>
        <taxon>Streptomyces</taxon>
    </lineage>
</organism>
<feature type="non-terminal residue" evidence="1">
    <location>
        <position position="116"/>
    </location>
</feature>
<keyword evidence="2" id="KW-1185">Reference proteome</keyword>
<comment type="caution">
    <text evidence="1">The sequence shown here is derived from an EMBL/GenBank/DDBJ whole genome shotgun (WGS) entry which is preliminary data.</text>
</comment>
<feature type="non-terminal residue" evidence="1">
    <location>
        <position position="1"/>
    </location>
</feature>
<dbReference type="InterPro" id="IPR036928">
    <property type="entry name" value="AS_sf"/>
</dbReference>
<evidence type="ECO:0000313" key="2">
    <source>
        <dbReference type="Proteomes" id="UP000037020"/>
    </source>
</evidence>
<dbReference type="Gene3D" id="3.90.1300.10">
    <property type="entry name" value="Amidase signature (AS) domain"/>
    <property type="match status" value="1"/>
</dbReference>
<evidence type="ECO:0000313" key="1">
    <source>
        <dbReference type="EMBL" id="KOG88372.1"/>
    </source>
</evidence>
<sequence length="116" mass="13552">PVLGVPDGPYLRRAEDEALAAFERQVERLADAGFPVRRAPFMADYDEIVRQQFLVNRYEVARTHADWFPRYEQHYRAETAAAIREGHDVTRADYEGALRHRYEFRARLSHTMDEAG</sequence>
<reference evidence="1 2" key="1">
    <citation type="submission" date="2015-07" db="EMBL/GenBank/DDBJ databases">
        <authorList>
            <person name="Ju K.-S."/>
            <person name="Doroghazi J.R."/>
            <person name="Metcalf W.W."/>
        </authorList>
    </citation>
    <scope>NUCLEOTIDE SEQUENCE [LARGE SCALE GENOMIC DNA]</scope>
    <source>
        <strain evidence="1 2">NRRL B-3589</strain>
    </source>
</reference>
<dbReference type="EMBL" id="LGUT01001722">
    <property type="protein sequence ID" value="KOG88372.1"/>
    <property type="molecule type" value="Genomic_DNA"/>
</dbReference>